<sequence>MEFCFHHLLFIFASISKCSILTKVLCNCFSTVNYSFIRTIRSLRCSAKFILKFMFMWTIVLQLDIHVLPDSVLYGYWMVDTVLPQFLLLFILQSISHGGKGKKRTPFSSAPPFPFQHEFSTFCRPHRAYFKHDL</sequence>
<protein>
    <submittedName>
        <fullName evidence="2">Uncharacterized protein</fullName>
    </submittedName>
</protein>
<dbReference type="AlphaFoldDB" id="A0AAN9PAW4"/>
<feature type="transmembrane region" description="Helical" evidence="1">
    <location>
        <begin position="74"/>
        <end position="95"/>
    </location>
</feature>
<evidence type="ECO:0000313" key="3">
    <source>
        <dbReference type="Proteomes" id="UP001372338"/>
    </source>
</evidence>
<proteinExistence type="predicted"/>
<evidence type="ECO:0000313" key="2">
    <source>
        <dbReference type="EMBL" id="KAK7290719.1"/>
    </source>
</evidence>
<keyword evidence="1" id="KW-1133">Transmembrane helix</keyword>
<organism evidence="2 3">
    <name type="scientific">Crotalaria pallida</name>
    <name type="common">Smooth rattlebox</name>
    <name type="synonym">Crotalaria striata</name>
    <dbReference type="NCBI Taxonomy" id="3830"/>
    <lineage>
        <taxon>Eukaryota</taxon>
        <taxon>Viridiplantae</taxon>
        <taxon>Streptophyta</taxon>
        <taxon>Embryophyta</taxon>
        <taxon>Tracheophyta</taxon>
        <taxon>Spermatophyta</taxon>
        <taxon>Magnoliopsida</taxon>
        <taxon>eudicotyledons</taxon>
        <taxon>Gunneridae</taxon>
        <taxon>Pentapetalae</taxon>
        <taxon>rosids</taxon>
        <taxon>fabids</taxon>
        <taxon>Fabales</taxon>
        <taxon>Fabaceae</taxon>
        <taxon>Papilionoideae</taxon>
        <taxon>50 kb inversion clade</taxon>
        <taxon>genistoids sensu lato</taxon>
        <taxon>core genistoids</taxon>
        <taxon>Crotalarieae</taxon>
        <taxon>Crotalaria</taxon>
    </lineage>
</organism>
<keyword evidence="3" id="KW-1185">Reference proteome</keyword>
<dbReference type="EMBL" id="JAYWIO010000001">
    <property type="protein sequence ID" value="KAK7290719.1"/>
    <property type="molecule type" value="Genomic_DNA"/>
</dbReference>
<accession>A0AAN9PAW4</accession>
<gene>
    <name evidence="2" type="ORF">RIF29_05333</name>
</gene>
<keyword evidence="1" id="KW-0812">Transmembrane</keyword>
<comment type="caution">
    <text evidence="2">The sequence shown here is derived from an EMBL/GenBank/DDBJ whole genome shotgun (WGS) entry which is preliminary data.</text>
</comment>
<feature type="transmembrane region" description="Helical" evidence="1">
    <location>
        <begin position="49"/>
        <end position="68"/>
    </location>
</feature>
<evidence type="ECO:0000256" key="1">
    <source>
        <dbReference type="SAM" id="Phobius"/>
    </source>
</evidence>
<dbReference type="Proteomes" id="UP001372338">
    <property type="component" value="Unassembled WGS sequence"/>
</dbReference>
<reference evidence="2 3" key="1">
    <citation type="submission" date="2024-01" db="EMBL/GenBank/DDBJ databases">
        <title>The genomes of 5 underutilized Papilionoideae crops provide insights into root nodulation and disease resistanc.</title>
        <authorList>
            <person name="Yuan L."/>
        </authorList>
    </citation>
    <scope>NUCLEOTIDE SEQUENCE [LARGE SCALE GENOMIC DNA]</scope>
    <source>
        <strain evidence="2">ZHUSHIDOU_FW_LH</strain>
        <tissue evidence="2">Leaf</tissue>
    </source>
</reference>
<name>A0AAN9PAW4_CROPI</name>
<keyword evidence="1" id="KW-0472">Membrane</keyword>